<dbReference type="RefSeq" id="WP_142896046.1">
    <property type="nucleotide sequence ID" value="NZ_ML660054.1"/>
</dbReference>
<dbReference type="InterPro" id="IPR003593">
    <property type="entry name" value="AAA+_ATPase"/>
</dbReference>
<dbReference type="InterPro" id="IPR016136">
    <property type="entry name" value="DNA_helicase_N/primase_C"/>
</dbReference>
<evidence type="ECO:0000256" key="9">
    <source>
        <dbReference type="ARBA" id="ARBA00023125"/>
    </source>
</evidence>
<comment type="catalytic activity">
    <reaction evidence="12 14">
        <text>ATP + H2O = ADP + phosphate + H(+)</text>
        <dbReference type="Rhea" id="RHEA:13065"/>
        <dbReference type="ChEBI" id="CHEBI:15377"/>
        <dbReference type="ChEBI" id="CHEBI:15378"/>
        <dbReference type="ChEBI" id="CHEBI:30616"/>
        <dbReference type="ChEBI" id="CHEBI:43474"/>
        <dbReference type="ChEBI" id="CHEBI:456216"/>
        <dbReference type="EC" id="5.6.2.3"/>
    </reaction>
</comment>
<dbReference type="EC" id="5.6.2.3" evidence="13 14"/>
<reference evidence="16 17" key="1">
    <citation type="submission" date="2019-06" db="EMBL/GenBank/DDBJ databases">
        <title>Whole genome sequence for Rhodospirillaceae sp. R148.</title>
        <authorList>
            <person name="Wang G."/>
        </authorList>
    </citation>
    <scope>NUCLEOTIDE SEQUENCE [LARGE SCALE GENOMIC DNA]</scope>
    <source>
        <strain evidence="16 17">R148</strain>
    </source>
</reference>
<dbReference type="SUPFAM" id="SSF48024">
    <property type="entry name" value="N-terminal domain of DnaB helicase"/>
    <property type="match status" value="1"/>
</dbReference>
<evidence type="ECO:0000256" key="10">
    <source>
        <dbReference type="ARBA" id="ARBA00023235"/>
    </source>
</evidence>
<keyword evidence="10" id="KW-0413">Isomerase</keyword>
<keyword evidence="4 14" id="KW-0235">DNA replication</keyword>
<dbReference type="NCBIfam" id="TIGR00665">
    <property type="entry name" value="DnaB"/>
    <property type="match status" value="1"/>
</dbReference>
<evidence type="ECO:0000256" key="5">
    <source>
        <dbReference type="ARBA" id="ARBA00022741"/>
    </source>
</evidence>
<dbReference type="OrthoDB" id="9773982at2"/>
<dbReference type="Proteomes" id="UP000315252">
    <property type="component" value="Unassembled WGS sequence"/>
</dbReference>
<dbReference type="InterPro" id="IPR007692">
    <property type="entry name" value="DNA_helicase_DnaB"/>
</dbReference>
<evidence type="ECO:0000256" key="12">
    <source>
        <dbReference type="ARBA" id="ARBA00048954"/>
    </source>
</evidence>
<keyword evidence="6 14" id="KW-0378">Hydrolase</keyword>
<comment type="function">
    <text evidence="11 14">The main replicative DNA helicase, it participates in initiation and elongation during chromosome replication. Travels ahead of the DNA replisome, separating dsDNA into templates for DNA synthesis. A processive ATP-dependent 5'-3' DNA helicase it has DNA-dependent ATPase activity.</text>
</comment>
<evidence type="ECO:0000256" key="8">
    <source>
        <dbReference type="ARBA" id="ARBA00022840"/>
    </source>
</evidence>
<dbReference type="SUPFAM" id="SSF52540">
    <property type="entry name" value="P-loop containing nucleoside triphosphate hydrolases"/>
    <property type="match status" value="1"/>
</dbReference>
<dbReference type="CDD" id="cd00984">
    <property type="entry name" value="DnaB_C"/>
    <property type="match status" value="1"/>
</dbReference>
<dbReference type="EMBL" id="VHSH01000003">
    <property type="protein sequence ID" value="TQV80333.1"/>
    <property type="molecule type" value="Genomic_DNA"/>
</dbReference>
<sequence>MSVEPLSSDSFMDLPQNVEAEQGLLGAILANNQAYDRVADFLAPDHFFEEPHRRIFEAAGHLINTGKRADAITLKAYFERDRALEHVGGAEYLAGLQTSFVTITGARDYGQTIYDAWLRRSLIDIGGNLQHESMAADLEHDGSQLAEQAMDELTGLMESGQRDSNAADISTLLTRVAEQTDAIRRGEVPPGLMTGLVDLDRMTGGFHGGELIILAGRPGMGKTALATKIAQNIGRRDEGHVAFFSLEMSEEAIARRIICETAGLDYQSSLQRDGLNDSDFERFKSAAQRLQGMNLHIDATPRLAPAMMHARSLGLQRRKGLSMIVVDHLGHVKPPRSTGSRHLDLGEITKALKATAKRLDVPVLLLCQLNRGVETREDKRPTMADLRESGHIEEDADAILLAYRDHYYASRTEPTQNEGENREKFESRELEWFDRIQTTKNKGDVIVAKQRNGATGTVHLAFIEDYMRWDNLAPDYRSEQR</sequence>
<keyword evidence="3 14" id="KW-0639">Primosome</keyword>
<keyword evidence="9 14" id="KW-0238">DNA-binding</keyword>
<feature type="domain" description="SF4 helicase" evidence="15">
    <location>
        <begin position="185"/>
        <end position="476"/>
    </location>
</feature>
<organism evidence="16 17">
    <name type="scientific">Denitrobaculum tricleocarpae</name>
    <dbReference type="NCBI Taxonomy" id="2591009"/>
    <lineage>
        <taxon>Bacteria</taxon>
        <taxon>Pseudomonadati</taxon>
        <taxon>Pseudomonadota</taxon>
        <taxon>Alphaproteobacteria</taxon>
        <taxon>Rhodospirillales</taxon>
        <taxon>Rhodospirillaceae</taxon>
        <taxon>Denitrobaculum</taxon>
    </lineage>
</organism>
<protein>
    <recommendedName>
        <fullName evidence="13 14">Replicative DNA helicase</fullName>
        <ecNumber evidence="13 14">5.6.2.3</ecNumber>
    </recommendedName>
</protein>
<keyword evidence="7 14" id="KW-0347">Helicase</keyword>
<evidence type="ECO:0000256" key="2">
    <source>
        <dbReference type="ARBA" id="ARBA00011643"/>
    </source>
</evidence>
<evidence type="ECO:0000256" key="11">
    <source>
        <dbReference type="ARBA" id="ARBA00044932"/>
    </source>
</evidence>
<dbReference type="PANTHER" id="PTHR30153:SF2">
    <property type="entry name" value="REPLICATIVE DNA HELICASE"/>
    <property type="match status" value="1"/>
</dbReference>
<dbReference type="Gene3D" id="3.40.50.300">
    <property type="entry name" value="P-loop containing nucleotide triphosphate hydrolases"/>
    <property type="match status" value="1"/>
</dbReference>
<dbReference type="InterPro" id="IPR027417">
    <property type="entry name" value="P-loop_NTPase"/>
</dbReference>
<dbReference type="Pfam" id="PF00772">
    <property type="entry name" value="DnaB"/>
    <property type="match status" value="1"/>
</dbReference>
<evidence type="ECO:0000256" key="7">
    <source>
        <dbReference type="ARBA" id="ARBA00022806"/>
    </source>
</evidence>
<evidence type="ECO:0000256" key="6">
    <source>
        <dbReference type="ARBA" id="ARBA00022801"/>
    </source>
</evidence>
<dbReference type="InterPro" id="IPR007694">
    <property type="entry name" value="DNA_helicase_DnaB-like_C"/>
</dbReference>
<comment type="subunit">
    <text evidence="2">Homohexamer.</text>
</comment>
<comment type="caution">
    <text evidence="16">The sequence shown here is derived from an EMBL/GenBank/DDBJ whole genome shotgun (WGS) entry which is preliminary data.</text>
</comment>
<evidence type="ECO:0000313" key="17">
    <source>
        <dbReference type="Proteomes" id="UP000315252"/>
    </source>
</evidence>
<dbReference type="PROSITE" id="PS51199">
    <property type="entry name" value="SF4_HELICASE"/>
    <property type="match status" value="1"/>
</dbReference>
<evidence type="ECO:0000256" key="14">
    <source>
        <dbReference type="RuleBase" id="RU362085"/>
    </source>
</evidence>
<dbReference type="Pfam" id="PF03796">
    <property type="entry name" value="DnaB_C"/>
    <property type="match status" value="1"/>
</dbReference>
<dbReference type="GO" id="GO:0006269">
    <property type="term" value="P:DNA replication, synthesis of primer"/>
    <property type="evidence" value="ECO:0007669"/>
    <property type="project" value="UniProtKB-UniRule"/>
</dbReference>
<dbReference type="InterPro" id="IPR036185">
    <property type="entry name" value="DNA_heli_DnaB-like_N_sf"/>
</dbReference>
<name>A0A545TSY0_9PROT</name>
<keyword evidence="17" id="KW-1185">Reference proteome</keyword>
<dbReference type="GO" id="GO:0043139">
    <property type="term" value="F:5'-3' DNA helicase activity"/>
    <property type="evidence" value="ECO:0007669"/>
    <property type="project" value="UniProtKB-EC"/>
</dbReference>
<dbReference type="GO" id="GO:1990077">
    <property type="term" value="C:primosome complex"/>
    <property type="evidence" value="ECO:0007669"/>
    <property type="project" value="UniProtKB-UniRule"/>
</dbReference>
<accession>A0A545TSY0</accession>
<evidence type="ECO:0000256" key="1">
    <source>
        <dbReference type="ARBA" id="ARBA00008428"/>
    </source>
</evidence>
<evidence type="ECO:0000313" key="16">
    <source>
        <dbReference type="EMBL" id="TQV80333.1"/>
    </source>
</evidence>
<dbReference type="InterPro" id="IPR007693">
    <property type="entry name" value="DNA_helicase_DnaB-like_N"/>
</dbReference>
<dbReference type="GO" id="GO:0005829">
    <property type="term" value="C:cytosol"/>
    <property type="evidence" value="ECO:0007669"/>
    <property type="project" value="TreeGrafter"/>
</dbReference>
<evidence type="ECO:0000256" key="3">
    <source>
        <dbReference type="ARBA" id="ARBA00022515"/>
    </source>
</evidence>
<evidence type="ECO:0000256" key="13">
    <source>
        <dbReference type="NCBIfam" id="TIGR00665"/>
    </source>
</evidence>
<comment type="similarity">
    <text evidence="1 14">Belongs to the helicase family. DnaB subfamily.</text>
</comment>
<dbReference type="GO" id="GO:0003677">
    <property type="term" value="F:DNA binding"/>
    <property type="evidence" value="ECO:0007669"/>
    <property type="project" value="UniProtKB-UniRule"/>
</dbReference>
<proteinExistence type="inferred from homology"/>
<keyword evidence="8 14" id="KW-0067">ATP-binding</keyword>
<dbReference type="GO" id="GO:0016887">
    <property type="term" value="F:ATP hydrolysis activity"/>
    <property type="evidence" value="ECO:0007669"/>
    <property type="project" value="RHEA"/>
</dbReference>
<evidence type="ECO:0000259" key="15">
    <source>
        <dbReference type="PROSITE" id="PS51199"/>
    </source>
</evidence>
<gene>
    <name evidence="16" type="primary">dnaB</name>
    <name evidence="16" type="ORF">FKG95_09060</name>
</gene>
<dbReference type="SMART" id="SM00382">
    <property type="entry name" value="AAA"/>
    <property type="match status" value="1"/>
</dbReference>
<dbReference type="PANTHER" id="PTHR30153">
    <property type="entry name" value="REPLICATIVE DNA HELICASE DNAB"/>
    <property type="match status" value="1"/>
</dbReference>
<evidence type="ECO:0000256" key="4">
    <source>
        <dbReference type="ARBA" id="ARBA00022705"/>
    </source>
</evidence>
<dbReference type="GO" id="GO:0005524">
    <property type="term" value="F:ATP binding"/>
    <property type="evidence" value="ECO:0007669"/>
    <property type="project" value="UniProtKB-UniRule"/>
</dbReference>
<dbReference type="Gene3D" id="1.10.860.10">
    <property type="entry name" value="DNAb Helicase, Chain A"/>
    <property type="match status" value="1"/>
</dbReference>
<keyword evidence="5 14" id="KW-0547">Nucleotide-binding</keyword>
<dbReference type="AlphaFoldDB" id="A0A545TSY0"/>